<dbReference type="EMBL" id="UZAU01000635">
    <property type="status" value="NOT_ANNOTATED_CDS"/>
    <property type="molecule type" value="Genomic_DNA"/>
</dbReference>
<dbReference type="PROSITE" id="PS50878">
    <property type="entry name" value="RT_POL"/>
    <property type="match status" value="1"/>
</dbReference>
<accession>A0A803Q527</accession>
<evidence type="ECO:0000313" key="2">
    <source>
        <dbReference type="EnsemblPlants" id="cds.evm.model.07.437"/>
    </source>
</evidence>
<reference evidence="2" key="2">
    <citation type="submission" date="2021-03" db="UniProtKB">
        <authorList>
            <consortium name="EnsemblPlants"/>
        </authorList>
    </citation>
    <scope>IDENTIFICATION</scope>
</reference>
<feature type="domain" description="Reverse transcriptase" evidence="1">
    <location>
        <begin position="1"/>
        <end position="182"/>
    </location>
</feature>
<dbReference type="EnsemblPlants" id="evm.model.07.437">
    <property type="protein sequence ID" value="cds.evm.model.07.437"/>
    <property type="gene ID" value="evm.TU.07.437"/>
</dbReference>
<evidence type="ECO:0000259" key="1">
    <source>
        <dbReference type="PROSITE" id="PS50878"/>
    </source>
</evidence>
<dbReference type="Gramene" id="evm.model.07.437">
    <property type="protein sequence ID" value="cds.evm.model.07.437"/>
    <property type="gene ID" value="evm.TU.07.437"/>
</dbReference>
<dbReference type="PANTHER" id="PTHR33116">
    <property type="entry name" value="REVERSE TRANSCRIPTASE ZINC-BINDING DOMAIN-CONTAINING PROTEIN-RELATED-RELATED"/>
    <property type="match status" value="1"/>
</dbReference>
<dbReference type="Proteomes" id="UP000596661">
    <property type="component" value="Chromosome 7"/>
</dbReference>
<dbReference type="InterPro" id="IPR000477">
    <property type="entry name" value="RT_dom"/>
</dbReference>
<name>A0A803Q527_CANSA</name>
<protein>
    <recommendedName>
        <fullName evidence="1">Reverse transcriptase domain-containing protein</fullName>
    </recommendedName>
</protein>
<dbReference type="AlphaFoldDB" id="A0A803Q527"/>
<sequence length="205" mass="22676">MALKLDMSKAYDGVEWSFLRAMHCMGFASRWIDLVMTCVSTVRYKVVHGGHVFICPSRGIHQGDPLSTYLFIICVEGLSASIQKFEANRHIQGCHVAHRAPSITHMFFADDNNLFCQATRGVADSISTLLQSFENASGPKINHSKSLIFFSPNTDSSSRVQVCSTLHMIEALEGSLYLGFPNIIGRNKNAMLGFIKNKVIACINS</sequence>
<organism evidence="2 3">
    <name type="scientific">Cannabis sativa</name>
    <name type="common">Hemp</name>
    <name type="synonym">Marijuana</name>
    <dbReference type="NCBI Taxonomy" id="3483"/>
    <lineage>
        <taxon>Eukaryota</taxon>
        <taxon>Viridiplantae</taxon>
        <taxon>Streptophyta</taxon>
        <taxon>Embryophyta</taxon>
        <taxon>Tracheophyta</taxon>
        <taxon>Spermatophyta</taxon>
        <taxon>Magnoliopsida</taxon>
        <taxon>eudicotyledons</taxon>
        <taxon>Gunneridae</taxon>
        <taxon>Pentapetalae</taxon>
        <taxon>rosids</taxon>
        <taxon>fabids</taxon>
        <taxon>Rosales</taxon>
        <taxon>Cannabaceae</taxon>
        <taxon>Cannabis</taxon>
    </lineage>
</organism>
<evidence type="ECO:0000313" key="3">
    <source>
        <dbReference type="Proteomes" id="UP000596661"/>
    </source>
</evidence>
<dbReference type="OMA" id="CIVNNIA"/>
<reference evidence="2" key="1">
    <citation type="submission" date="2018-11" db="EMBL/GenBank/DDBJ databases">
        <authorList>
            <person name="Grassa J C."/>
        </authorList>
    </citation>
    <scope>NUCLEOTIDE SEQUENCE [LARGE SCALE GENOMIC DNA]</scope>
</reference>
<keyword evidence="3" id="KW-1185">Reference proteome</keyword>
<dbReference type="PANTHER" id="PTHR33116:SF86">
    <property type="entry name" value="REVERSE TRANSCRIPTASE DOMAIN-CONTAINING PROTEIN"/>
    <property type="match status" value="1"/>
</dbReference>
<dbReference type="Pfam" id="PF00078">
    <property type="entry name" value="RVT_1"/>
    <property type="match status" value="1"/>
</dbReference>
<proteinExistence type="predicted"/>